<dbReference type="SUPFAM" id="SSF100950">
    <property type="entry name" value="NagB/RpiA/CoA transferase-like"/>
    <property type="match status" value="1"/>
</dbReference>
<dbReference type="RefSeq" id="WP_003456934.1">
    <property type="nucleotide sequence ID" value="NC_008261.1"/>
</dbReference>
<keyword evidence="2" id="KW-0238">DNA-binding</keyword>
<evidence type="ECO:0000256" key="1">
    <source>
        <dbReference type="ARBA" id="ARBA00023015"/>
    </source>
</evidence>
<evidence type="ECO:0000313" key="5">
    <source>
        <dbReference type="EMBL" id="ABG83966.1"/>
    </source>
</evidence>
<gene>
    <name evidence="5" type="ordered locus">CPF_0642</name>
</gene>
<dbReference type="Gene3D" id="3.40.50.1360">
    <property type="match status" value="1"/>
</dbReference>
<dbReference type="InterPro" id="IPR050313">
    <property type="entry name" value="Carb_Metab_HTH_regulators"/>
</dbReference>
<keyword evidence="6" id="KW-1185">Reference proteome</keyword>
<dbReference type="Pfam" id="PF08220">
    <property type="entry name" value="HTH_DeoR"/>
    <property type="match status" value="1"/>
</dbReference>
<dbReference type="InterPro" id="IPR018356">
    <property type="entry name" value="Tscrpt_reg_HTH_DeoR_CS"/>
</dbReference>
<dbReference type="InterPro" id="IPR014036">
    <property type="entry name" value="DeoR-like_C"/>
</dbReference>
<protein>
    <submittedName>
        <fullName evidence="5">Transcriptional regulator, DeoR family</fullName>
    </submittedName>
</protein>
<dbReference type="eggNOG" id="COG1349">
    <property type="taxonomic scope" value="Bacteria"/>
</dbReference>
<dbReference type="PANTHER" id="PTHR30363:SF46">
    <property type="entry name" value="LYSR FAMILY TRANSCRIPTIONAL REGULATOR"/>
    <property type="match status" value="1"/>
</dbReference>
<evidence type="ECO:0000313" key="6">
    <source>
        <dbReference type="Proteomes" id="UP000001823"/>
    </source>
</evidence>
<dbReference type="SUPFAM" id="SSF46785">
    <property type="entry name" value="Winged helix' DNA-binding domain"/>
    <property type="match status" value="1"/>
</dbReference>
<dbReference type="AlphaFoldDB" id="A0A0H2YTU3"/>
<dbReference type="EMBL" id="CP000246">
    <property type="protein sequence ID" value="ABG83966.1"/>
    <property type="molecule type" value="Genomic_DNA"/>
</dbReference>
<dbReference type="InterPro" id="IPR037171">
    <property type="entry name" value="NagB/RpiA_transferase-like"/>
</dbReference>
<dbReference type="KEGG" id="cpf:CPF_0642"/>
<dbReference type="PROSITE" id="PS51000">
    <property type="entry name" value="HTH_DEOR_2"/>
    <property type="match status" value="1"/>
</dbReference>
<evidence type="ECO:0000256" key="3">
    <source>
        <dbReference type="ARBA" id="ARBA00023163"/>
    </source>
</evidence>
<dbReference type="SMART" id="SM01134">
    <property type="entry name" value="DeoRC"/>
    <property type="match status" value="1"/>
</dbReference>
<dbReference type="GO" id="GO:0003677">
    <property type="term" value="F:DNA binding"/>
    <property type="evidence" value="ECO:0007669"/>
    <property type="project" value="UniProtKB-KW"/>
</dbReference>
<proteinExistence type="predicted"/>
<organism evidence="5 6">
    <name type="scientific">Clostridium perfringens (strain ATCC 13124 / DSM 756 / JCM 1290 / NCIMB 6125 / NCTC 8237 / Type A)</name>
    <dbReference type="NCBI Taxonomy" id="195103"/>
    <lineage>
        <taxon>Bacteria</taxon>
        <taxon>Bacillati</taxon>
        <taxon>Bacillota</taxon>
        <taxon>Clostridia</taxon>
        <taxon>Eubacteriales</taxon>
        <taxon>Clostridiaceae</taxon>
        <taxon>Clostridium</taxon>
    </lineage>
</organism>
<dbReference type="Pfam" id="PF00455">
    <property type="entry name" value="DeoRC"/>
    <property type="match status" value="1"/>
</dbReference>
<evidence type="ECO:0000259" key="4">
    <source>
        <dbReference type="PROSITE" id="PS51000"/>
    </source>
</evidence>
<dbReference type="InterPro" id="IPR036390">
    <property type="entry name" value="WH_DNA-bd_sf"/>
</dbReference>
<evidence type="ECO:0000256" key="2">
    <source>
        <dbReference type="ARBA" id="ARBA00023125"/>
    </source>
</evidence>
<dbReference type="PaxDb" id="195103-CPF_0642"/>
<keyword evidence="1" id="KW-0805">Transcription regulation</keyword>
<dbReference type="STRING" id="195103.CPF_0642"/>
<dbReference type="SMART" id="SM00420">
    <property type="entry name" value="HTH_DEOR"/>
    <property type="match status" value="1"/>
</dbReference>
<keyword evidence="3" id="KW-0804">Transcription</keyword>
<name>A0A0H2YTU3_CLOP1</name>
<dbReference type="PROSITE" id="PS00894">
    <property type="entry name" value="HTH_DEOR_1"/>
    <property type="match status" value="1"/>
</dbReference>
<dbReference type="InterPro" id="IPR001034">
    <property type="entry name" value="DeoR_HTH"/>
</dbReference>
<dbReference type="HOGENOM" id="CLU_060699_1_1_9"/>
<dbReference type="InterPro" id="IPR036388">
    <property type="entry name" value="WH-like_DNA-bd_sf"/>
</dbReference>
<accession>A0A0H2YTU3</accession>
<dbReference type="Gene3D" id="1.10.10.10">
    <property type="entry name" value="Winged helix-like DNA-binding domain superfamily/Winged helix DNA-binding domain"/>
    <property type="match status" value="1"/>
</dbReference>
<dbReference type="PRINTS" id="PR00037">
    <property type="entry name" value="HTHLACR"/>
</dbReference>
<dbReference type="PANTHER" id="PTHR30363">
    <property type="entry name" value="HTH-TYPE TRANSCRIPTIONAL REGULATOR SRLR-RELATED"/>
    <property type="match status" value="1"/>
</dbReference>
<sequence length="259" mass="28822">MKNAKGFVFKRQQAILKYLKENKFAKTEELATLLKTSNITIRRDFQNLEKEGVIRRKYGGAELIEGALSEDPYFNHTNIEREKIKDSIAKKAAEFIEDGDSIFINSSSTAIKLLEYIEDKRVMVITNNGKILGMNLSPNVEIILTGGEVYGRKQSMVGDIATQIISKITATKCFIGVSGINANTGISTSVLQETTVNMKMLENCNGPTFVLADNSKIGIHHNFSSGDISKVNYVITNEIEDDKSELEKLKEKGVKIIFS</sequence>
<feature type="domain" description="HTH deoR-type" evidence="4">
    <location>
        <begin position="8"/>
        <end position="63"/>
    </location>
</feature>
<reference evidence="5 6" key="1">
    <citation type="journal article" date="2006" name="Genome Res.">
        <title>Skewed genomic variability in strains of the toxigenic bacterial pathogen, Clostridium perfringens.</title>
        <authorList>
            <person name="Myers G.S."/>
            <person name="Rasko D.A."/>
            <person name="Cheung J.K."/>
            <person name="Ravel J."/>
            <person name="Seshadri R."/>
            <person name="Deboy R.T."/>
            <person name="Ren Q."/>
            <person name="Varga J."/>
            <person name="Awad M.M."/>
            <person name="Brinkac L.M."/>
            <person name="Daugherty S.C."/>
            <person name="Haft D.H."/>
            <person name="Dodson R.J."/>
            <person name="Madupu R."/>
            <person name="Nelson W.C."/>
            <person name="Rosovitz M.J."/>
            <person name="Sullivan S.A."/>
            <person name="Khouri H."/>
            <person name="Dimitrov G.I."/>
            <person name="Watkins K.L."/>
            <person name="Mulligan S."/>
            <person name="Benton J."/>
            <person name="Radune D."/>
            <person name="Fisher D.J."/>
            <person name="Atkins H.S."/>
            <person name="Hiscox T."/>
            <person name="Jost B.H."/>
            <person name="Billington S.J."/>
            <person name="Songer J.G."/>
            <person name="McClane B.A."/>
            <person name="Titball R.W."/>
            <person name="Rood J.I."/>
            <person name="Melville S.B."/>
            <person name="Paulsen I.T."/>
        </authorList>
    </citation>
    <scope>NUCLEOTIDE SEQUENCE [LARGE SCALE GENOMIC DNA]</scope>
    <source>
        <strain evidence="6">ATCC 13124 / DSM 756 / JCM 1290 / NCIMB 6125 / NCTC 8237 / S 107 / Type A</strain>
    </source>
</reference>
<dbReference type="GO" id="GO:0003700">
    <property type="term" value="F:DNA-binding transcription factor activity"/>
    <property type="evidence" value="ECO:0007669"/>
    <property type="project" value="InterPro"/>
</dbReference>
<dbReference type="Proteomes" id="UP000001823">
    <property type="component" value="Chromosome"/>
</dbReference>